<dbReference type="GO" id="GO:0017056">
    <property type="term" value="F:structural constituent of nuclear pore"/>
    <property type="evidence" value="ECO:0007669"/>
    <property type="project" value="InterPro"/>
</dbReference>
<sequence>MTRIAAPPSPPPSPPLSPPLPSPTPTTSTSLVPSSSALPFATSFDAKSAKRSFLEWVPLATHPVFASLRDSHPSLDFNPGSGGGGRLVAWDAVTSRLYIWDPTMRAIHSLSVRLQDSEDGSETWDPVSVEAAVPSETLVPSVQITHEVHQISLNKDGSSLLIAGSDKLTVISIFDKTSTNGETVICRAVPVATQILLGQDKGMRVLQASWHPFSRAHFGLLTSDAVFRLFDLSSNLERPEQEFYLQQVPSGRGLSAVSLCPVAFSYGAHHLWDTFSIFFLFSDGSIYILCPVVPFGSLYTHKHIKAIYEEDVRSFESEAPNTNAIRTSRLALSWLEETFPEMLSEVLDVHGLSLCRACAYAPLDASLILQGPLCKISHGQGADILKGRAVSFLYTPVGKDSILITAFNTGLLYIQALADEIHPQWATGAGPYLSLDANHNIKGVAMICESSPQNTDGPAQTPPLLELAVVDLALSDQDQKQQGAVLSLFPDPVVAERFYCVHSGGADAVTINFLPFSDVDVEPASAKPPSVQPVFDMENKGLYGFSAIADSFGDSHIIGVTHKYECIVIEMKRWKQTLTVNWGEIAEAGSVDMTSGVMTSVSKDLLAGPKPVVLNSTGSLKTMNPESIEGRSTLHHYMKIFRENYVEYAHKVSIELKQCTGHLKSLIEEQNKRVNAVKKLLETVETKEDRIQERIESACSSHADLERRLNRLRRLPLVHKKPLSKAEKDFRAQLDRFAGVELDALHSAIEALSARMKRYNSSHASSVSPRRTAPKGRTHASEAQVSLLKSSLGKLSSINEENTQKLKLLEQHFASMEM</sequence>
<keyword evidence="8" id="KW-0175">Coiled coil</keyword>
<dbReference type="AlphaFoldDB" id="A0AAD6ERK6"/>
<dbReference type="GO" id="GO:0000055">
    <property type="term" value="P:ribosomal large subunit export from nucleus"/>
    <property type="evidence" value="ECO:0007669"/>
    <property type="project" value="InterPro"/>
</dbReference>
<name>A0AAD6ERK6_9POAL</name>
<evidence type="ECO:0000256" key="2">
    <source>
        <dbReference type="ARBA" id="ARBA00022448"/>
    </source>
</evidence>
<reference evidence="10 11" key="1">
    <citation type="journal article" date="2022" name="Cell">
        <title>Repeat-based holocentromeres influence genome architecture and karyotype evolution.</title>
        <authorList>
            <person name="Hofstatter P.G."/>
            <person name="Thangavel G."/>
            <person name="Lux T."/>
            <person name="Neumann P."/>
            <person name="Vondrak T."/>
            <person name="Novak P."/>
            <person name="Zhang M."/>
            <person name="Costa L."/>
            <person name="Castellani M."/>
            <person name="Scott A."/>
            <person name="Toegelov H."/>
            <person name="Fuchs J."/>
            <person name="Mata-Sucre Y."/>
            <person name="Dias Y."/>
            <person name="Vanzela A.L.L."/>
            <person name="Huettel B."/>
            <person name="Almeida C.C.S."/>
            <person name="Simkova H."/>
            <person name="Souza G."/>
            <person name="Pedrosa-Harand A."/>
            <person name="Macas J."/>
            <person name="Mayer K.F.X."/>
            <person name="Houben A."/>
            <person name="Marques A."/>
        </authorList>
    </citation>
    <scope>NUCLEOTIDE SEQUENCE [LARGE SCALE GENOMIC DNA]</scope>
    <source>
        <strain evidence="10">RhyTen1mFocal</strain>
    </source>
</reference>
<dbReference type="GO" id="GO:0000056">
    <property type="term" value="P:ribosomal small subunit export from nucleus"/>
    <property type="evidence" value="ECO:0007669"/>
    <property type="project" value="InterPro"/>
</dbReference>
<keyword evidence="4" id="KW-0653">Protein transport</keyword>
<evidence type="ECO:0000256" key="4">
    <source>
        <dbReference type="ARBA" id="ARBA00022927"/>
    </source>
</evidence>
<gene>
    <name evidence="10" type="ORF">LUZ61_002191</name>
</gene>
<feature type="compositionally biased region" description="Pro residues" evidence="9">
    <location>
        <begin position="7"/>
        <end position="24"/>
    </location>
</feature>
<dbReference type="InterPro" id="IPR019321">
    <property type="entry name" value="Nucleoporin_Nup88"/>
</dbReference>
<evidence type="ECO:0000256" key="8">
    <source>
        <dbReference type="SAM" id="Coils"/>
    </source>
</evidence>
<evidence type="ECO:0000256" key="5">
    <source>
        <dbReference type="ARBA" id="ARBA00023010"/>
    </source>
</evidence>
<dbReference type="GO" id="GO:0006406">
    <property type="term" value="P:mRNA export from nucleus"/>
    <property type="evidence" value="ECO:0007669"/>
    <property type="project" value="TreeGrafter"/>
</dbReference>
<keyword evidence="2" id="KW-0813">Transport</keyword>
<dbReference type="Pfam" id="PF10168">
    <property type="entry name" value="Nup88"/>
    <property type="match status" value="2"/>
</dbReference>
<organism evidence="10 11">
    <name type="scientific">Rhynchospora tenuis</name>
    <dbReference type="NCBI Taxonomy" id="198213"/>
    <lineage>
        <taxon>Eukaryota</taxon>
        <taxon>Viridiplantae</taxon>
        <taxon>Streptophyta</taxon>
        <taxon>Embryophyta</taxon>
        <taxon>Tracheophyta</taxon>
        <taxon>Spermatophyta</taxon>
        <taxon>Magnoliopsida</taxon>
        <taxon>Liliopsida</taxon>
        <taxon>Poales</taxon>
        <taxon>Cyperaceae</taxon>
        <taxon>Cyperoideae</taxon>
        <taxon>Rhynchosporeae</taxon>
        <taxon>Rhynchospora</taxon>
    </lineage>
</organism>
<dbReference type="InterPro" id="IPR037700">
    <property type="entry name" value="NUP88/NUP82"/>
</dbReference>
<feature type="region of interest" description="Disordered" evidence="9">
    <location>
        <begin position="1"/>
        <end position="31"/>
    </location>
</feature>
<evidence type="ECO:0000256" key="1">
    <source>
        <dbReference type="ARBA" id="ARBA00004567"/>
    </source>
</evidence>
<feature type="region of interest" description="Disordered" evidence="9">
    <location>
        <begin position="758"/>
        <end position="784"/>
    </location>
</feature>
<evidence type="ECO:0008006" key="12">
    <source>
        <dbReference type="Google" id="ProtNLM"/>
    </source>
</evidence>
<comment type="caution">
    <text evidence="10">The sequence shown here is derived from an EMBL/GenBank/DDBJ whole genome shotgun (WGS) entry which is preliminary data.</text>
</comment>
<comment type="subcellular location">
    <subcellularLocation>
        <location evidence="1">Nucleus</location>
        <location evidence="1">Nuclear pore complex</location>
    </subcellularLocation>
</comment>
<dbReference type="SUPFAM" id="SSF50978">
    <property type="entry name" value="WD40 repeat-like"/>
    <property type="match status" value="1"/>
</dbReference>
<keyword evidence="6" id="KW-0906">Nuclear pore complex</keyword>
<evidence type="ECO:0000313" key="10">
    <source>
        <dbReference type="EMBL" id="KAJ3698486.1"/>
    </source>
</evidence>
<dbReference type="GO" id="GO:0005643">
    <property type="term" value="C:nuclear pore"/>
    <property type="evidence" value="ECO:0007669"/>
    <property type="project" value="UniProtKB-SubCell"/>
</dbReference>
<keyword evidence="3" id="KW-0509">mRNA transport</keyword>
<dbReference type="PANTHER" id="PTHR13257">
    <property type="entry name" value="NUCLEOPORIN NUP84-RELATED"/>
    <property type="match status" value="1"/>
</dbReference>
<keyword evidence="7" id="KW-0539">Nucleus</keyword>
<accession>A0AAD6ERK6</accession>
<evidence type="ECO:0000256" key="3">
    <source>
        <dbReference type="ARBA" id="ARBA00022816"/>
    </source>
</evidence>
<proteinExistence type="predicted"/>
<keyword evidence="11" id="KW-1185">Reference proteome</keyword>
<dbReference type="Proteomes" id="UP001210211">
    <property type="component" value="Unassembled WGS sequence"/>
</dbReference>
<keyword evidence="5" id="KW-0811">Translocation</keyword>
<dbReference type="GO" id="GO:0006606">
    <property type="term" value="P:protein import into nucleus"/>
    <property type="evidence" value="ECO:0007669"/>
    <property type="project" value="TreeGrafter"/>
</dbReference>
<feature type="coiled-coil region" evidence="8">
    <location>
        <begin position="667"/>
        <end position="715"/>
    </location>
</feature>
<protein>
    <recommendedName>
        <fullName evidence="12">Nuclear pore complex protein NUP88</fullName>
    </recommendedName>
</protein>
<dbReference type="InterPro" id="IPR036322">
    <property type="entry name" value="WD40_repeat_dom_sf"/>
</dbReference>
<evidence type="ECO:0000313" key="11">
    <source>
        <dbReference type="Proteomes" id="UP001210211"/>
    </source>
</evidence>
<dbReference type="PANTHER" id="PTHR13257:SF0">
    <property type="entry name" value="NUCLEAR PORE COMPLEX PROTEIN NUP88"/>
    <property type="match status" value="1"/>
</dbReference>
<evidence type="ECO:0000256" key="6">
    <source>
        <dbReference type="ARBA" id="ARBA00023132"/>
    </source>
</evidence>
<evidence type="ECO:0000256" key="9">
    <source>
        <dbReference type="SAM" id="MobiDB-lite"/>
    </source>
</evidence>
<evidence type="ECO:0000256" key="7">
    <source>
        <dbReference type="ARBA" id="ARBA00023242"/>
    </source>
</evidence>
<dbReference type="EMBL" id="JAMRDG010000001">
    <property type="protein sequence ID" value="KAJ3698486.1"/>
    <property type="molecule type" value="Genomic_DNA"/>
</dbReference>